<dbReference type="PANTHER" id="PTHR28004:SF2">
    <property type="entry name" value="D-SERINE DEHYDRATASE"/>
    <property type="match status" value="1"/>
</dbReference>
<proteinExistence type="predicted"/>
<evidence type="ECO:0000313" key="3">
    <source>
        <dbReference type="Proteomes" id="UP001142372"/>
    </source>
</evidence>
<dbReference type="AlphaFoldDB" id="A0A9W6H6Y1"/>
<name>A0A9W6H6Y1_9MICO</name>
<dbReference type="CDD" id="cd06813">
    <property type="entry name" value="PLPDE_III_DSD_D-TA_like_2"/>
    <property type="match status" value="1"/>
</dbReference>
<dbReference type="Gene3D" id="3.20.20.10">
    <property type="entry name" value="Alanine racemase"/>
    <property type="match status" value="1"/>
</dbReference>
<dbReference type="InterPro" id="IPR029066">
    <property type="entry name" value="PLP-binding_barrel"/>
</dbReference>
<dbReference type="Proteomes" id="UP001142372">
    <property type="component" value="Unassembled WGS sequence"/>
</dbReference>
<sequence>MPIDLSTRPAPAERTWTTPDVFWPSLSAATARLDPALAVLHLPALRHNTHDMLRRAGGKPIRVASKSVRVRSVLDAVLALPGYHGVLAYTLPEALWLAEGSDGHPPIEDVVVGYPTADRGAIARLAASPELAARVTLMVDSVAQLDFIDAVVAPDARERIRLCLELDSSWNSPVLGHIGVWRSPLYAPEAVRAVAEAIVQRPGFALVGMMGYEAQIAGQGDNPPGRPAWGATLRWVQKNSKAELADRRAHAVASVREIADLEFVNGGGTGSLEFTASDDSVTEIAAGSGLFGGHLFDTYKSFRPAPAASFALSVVRRPAPETATLLGGGWIASGPPGADRMPQVAWPTGLSMVEREMAGEVQTPLTGAAAGVLRVGDRVWLRHTKSGELSEHVDVFHLVDTVDGRAAVVDAVPSYRGEGKVFL</sequence>
<dbReference type="InterPro" id="IPR001608">
    <property type="entry name" value="Ala_racemase_N"/>
</dbReference>
<dbReference type="GO" id="GO:0008721">
    <property type="term" value="F:D-serine ammonia-lyase activity"/>
    <property type="evidence" value="ECO:0007669"/>
    <property type="project" value="TreeGrafter"/>
</dbReference>
<gene>
    <name evidence="2" type="ORF">GCM10017584_01050</name>
</gene>
<organism evidence="2 3">
    <name type="scientific">Leifsonia poae</name>
    <dbReference type="NCBI Taxonomy" id="110933"/>
    <lineage>
        <taxon>Bacteria</taxon>
        <taxon>Bacillati</taxon>
        <taxon>Actinomycetota</taxon>
        <taxon>Actinomycetes</taxon>
        <taxon>Micrococcales</taxon>
        <taxon>Microbacteriaceae</taxon>
        <taxon>Leifsonia</taxon>
    </lineage>
</organism>
<dbReference type="PANTHER" id="PTHR28004">
    <property type="entry name" value="ZGC:162816-RELATED"/>
    <property type="match status" value="1"/>
</dbReference>
<comment type="caution">
    <text evidence="2">The sequence shown here is derived from an EMBL/GenBank/DDBJ whole genome shotgun (WGS) entry which is preliminary data.</text>
</comment>
<evidence type="ECO:0000259" key="1">
    <source>
        <dbReference type="Pfam" id="PF01168"/>
    </source>
</evidence>
<dbReference type="Pfam" id="PF01168">
    <property type="entry name" value="Ala_racemase_N"/>
    <property type="match status" value="1"/>
</dbReference>
<dbReference type="InterPro" id="IPR051466">
    <property type="entry name" value="D-amino_acid_metab_enzyme"/>
</dbReference>
<accession>A0A9W6H6Y1</accession>
<reference evidence="2" key="1">
    <citation type="journal article" date="2014" name="Int. J. Syst. Evol. Microbiol.">
        <title>Complete genome sequence of Corynebacterium casei LMG S-19264T (=DSM 44701T), isolated from a smear-ripened cheese.</title>
        <authorList>
            <consortium name="US DOE Joint Genome Institute (JGI-PGF)"/>
            <person name="Walter F."/>
            <person name="Albersmeier A."/>
            <person name="Kalinowski J."/>
            <person name="Ruckert C."/>
        </authorList>
    </citation>
    <scope>NUCLEOTIDE SEQUENCE</scope>
    <source>
        <strain evidence="2">VKM Ac-1401</strain>
    </source>
</reference>
<feature type="domain" description="Alanine racemase N-terminal" evidence="1">
    <location>
        <begin position="41"/>
        <end position="254"/>
    </location>
</feature>
<dbReference type="GO" id="GO:0036088">
    <property type="term" value="P:D-serine catabolic process"/>
    <property type="evidence" value="ECO:0007669"/>
    <property type="project" value="TreeGrafter"/>
</dbReference>
<dbReference type="EMBL" id="BSEN01000001">
    <property type="protein sequence ID" value="GLJ74532.1"/>
    <property type="molecule type" value="Genomic_DNA"/>
</dbReference>
<protein>
    <submittedName>
        <fullName evidence="2">Alanine racemase</fullName>
    </submittedName>
</protein>
<dbReference type="SUPFAM" id="SSF51419">
    <property type="entry name" value="PLP-binding barrel"/>
    <property type="match status" value="1"/>
</dbReference>
<keyword evidence="3" id="KW-1185">Reference proteome</keyword>
<evidence type="ECO:0000313" key="2">
    <source>
        <dbReference type="EMBL" id="GLJ74532.1"/>
    </source>
</evidence>
<reference evidence="2" key="2">
    <citation type="submission" date="2023-01" db="EMBL/GenBank/DDBJ databases">
        <authorList>
            <person name="Sun Q."/>
            <person name="Evtushenko L."/>
        </authorList>
    </citation>
    <scope>NUCLEOTIDE SEQUENCE</scope>
    <source>
        <strain evidence="2">VKM Ac-1401</strain>
    </source>
</reference>
<dbReference type="RefSeq" id="WP_373877093.1">
    <property type="nucleotide sequence ID" value="NZ_BAAAJO010000001.1"/>
</dbReference>